<feature type="signal peptide" evidence="3">
    <location>
        <begin position="1"/>
        <end position="23"/>
    </location>
</feature>
<dbReference type="SUPFAM" id="SSF53187">
    <property type="entry name" value="Zn-dependent exopeptidases"/>
    <property type="match status" value="1"/>
</dbReference>
<sequence length="503" mass="54068">MKRKVFIIAALSLVFALSAALLAGCSSVKEKSEFSVTPASEEYREEVMSSSAAYEYLQWLSSDEMHSRYGSVDLDELSINHGVGKAAFNIAAKMEEMGYETFEDAYIDVDKDGVLAASGEKVTGLMRFETSTGQAGVNVIYRKKATNGSRGQVILTAHFDNLFGRALSGGTVITAEGAYENGAAVATLLYVAQLLQEVETQYDIVFAFLGSSVVTANNTIYYCWDGAKALLSQLPELYGGEYEPVLNINLHRLGGGENLYMYSSDRPTSYNNYFYAAAEADGLDFSAPPAYKHAFSEALSMQIMPSSPSGVYHPGLLTDSIHFINAGIPTLTYLSLDWESGMETANPDSPDLAYTGRDTIENMNMGRGGEQAVKEQLNSVALNIITSVTGENSALFGQAISTAKEELGGSGNAAYGLSVASMVLTWALVIGLLVAAVILRGKNVTKMTLRRRPASSSPQADPFAEFNKSGDPFEEFGSDKNEGRGGKNDQNKPSGGDDIFEGF</sequence>
<name>A0A9D1MLW7_9FIRM</name>
<dbReference type="EMBL" id="DVNJ01000015">
    <property type="protein sequence ID" value="HIU62649.1"/>
    <property type="molecule type" value="Genomic_DNA"/>
</dbReference>
<evidence type="ECO:0000256" key="2">
    <source>
        <dbReference type="SAM" id="Phobius"/>
    </source>
</evidence>
<proteinExistence type="predicted"/>
<gene>
    <name evidence="5" type="ORF">IAB07_02635</name>
</gene>
<accession>A0A9D1MLW7</accession>
<dbReference type="AlphaFoldDB" id="A0A9D1MLW7"/>
<dbReference type="Gene3D" id="3.40.630.10">
    <property type="entry name" value="Zn peptidases"/>
    <property type="match status" value="1"/>
</dbReference>
<evidence type="ECO:0000256" key="3">
    <source>
        <dbReference type="SAM" id="SignalP"/>
    </source>
</evidence>
<comment type="caution">
    <text evidence="5">The sequence shown here is derived from an EMBL/GenBank/DDBJ whole genome shotgun (WGS) entry which is preliminary data.</text>
</comment>
<reference evidence="5" key="2">
    <citation type="journal article" date="2021" name="PeerJ">
        <title>Extensive microbial diversity within the chicken gut microbiome revealed by metagenomics and culture.</title>
        <authorList>
            <person name="Gilroy R."/>
            <person name="Ravi A."/>
            <person name="Getino M."/>
            <person name="Pursley I."/>
            <person name="Horton D.L."/>
            <person name="Alikhan N.F."/>
            <person name="Baker D."/>
            <person name="Gharbi K."/>
            <person name="Hall N."/>
            <person name="Watson M."/>
            <person name="Adriaenssens E.M."/>
            <person name="Foster-Nyarko E."/>
            <person name="Jarju S."/>
            <person name="Secka A."/>
            <person name="Antonio M."/>
            <person name="Oren A."/>
            <person name="Chaudhuri R.R."/>
            <person name="La Ragione R."/>
            <person name="Hildebrand F."/>
            <person name="Pallen M.J."/>
        </authorList>
    </citation>
    <scope>NUCLEOTIDE SEQUENCE</scope>
    <source>
        <strain evidence="5">9366</strain>
    </source>
</reference>
<keyword evidence="2" id="KW-0472">Membrane</keyword>
<organism evidence="5 6">
    <name type="scientific">Candidatus Caccalectryoclostridium excrementigallinarum</name>
    <dbReference type="NCBI Taxonomy" id="2840710"/>
    <lineage>
        <taxon>Bacteria</taxon>
        <taxon>Bacillati</taxon>
        <taxon>Bacillota</taxon>
        <taxon>Clostridia</taxon>
        <taxon>Christensenellales</taxon>
        <taxon>Christensenellaceae</taxon>
        <taxon>Christensenellaceae incertae sedis</taxon>
        <taxon>Candidatus Caccalectryoclostridium</taxon>
    </lineage>
</organism>
<evidence type="ECO:0000313" key="6">
    <source>
        <dbReference type="Proteomes" id="UP000824145"/>
    </source>
</evidence>
<keyword evidence="2" id="KW-0812">Transmembrane</keyword>
<feature type="transmembrane region" description="Helical" evidence="2">
    <location>
        <begin position="414"/>
        <end position="439"/>
    </location>
</feature>
<reference evidence="5" key="1">
    <citation type="submission" date="2020-10" db="EMBL/GenBank/DDBJ databases">
        <authorList>
            <person name="Gilroy R."/>
        </authorList>
    </citation>
    <scope>NUCLEOTIDE SEQUENCE</scope>
    <source>
        <strain evidence="5">9366</strain>
    </source>
</reference>
<keyword evidence="2" id="KW-1133">Transmembrane helix</keyword>
<feature type="region of interest" description="Disordered" evidence="1">
    <location>
        <begin position="448"/>
        <end position="503"/>
    </location>
</feature>
<evidence type="ECO:0000313" key="5">
    <source>
        <dbReference type="EMBL" id="HIU62649.1"/>
    </source>
</evidence>
<feature type="compositionally biased region" description="Basic and acidic residues" evidence="1">
    <location>
        <begin position="477"/>
        <end position="490"/>
    </location>
</feature>
<protein>
    <submittedName>
        <fullName evidence="5">M28 family peptidase</fullName>
    </submittedName>
</protein>
<dbReference type="PROSITE" id="PS51257">
    <property type="entry name" value="PROKAR_LIPOPROTEIN"/>
    <property type="match status" value="1"/>
</dbReference>
<evidence type="ECO:0000256" key="1">
    <source>
        <dbReference type="SAM" id="MobiDB-lite"/>
    </source>
</evidence>
<dbReference type="Pfam" id="PF04389">
    <property type="entry name" value="Peptidase_M28"/>
    <property type="match status" value="1"/>
</dbReference>
<evidence type="ECO:0000259" key="4">
    <source>
        <dbReference type="Pfam" id="PF04389"/>
    </source>
</evidence>
<dbReference type="InterPro" id="IPR007484">
    <property type="entry name" value="Peptidase_M28"/>
</dbReference>
<feature type="chain" id="PRO_5039263593" evidence="3">
    <location>
        <begin position="24"/>
        <end position="503"/>
    </location>
</feature>
<dbReference type="Proteomes" id="UP000824145">
    <property type="component" value="Unassembled WGS sequence"/>
</dbReference>
<feature type="domain" description="Peptidase M28" evidence="4">
    <location>
        <begin position="138"/>
        <end position="364"/>
    </location>
</feature>
<keyword evidence="3" id="KW-0732">Signal</keyword>